<evidence type="ECO:0000256" key="1">
    <source>
        <dbReference type="SAM" id="SignalP"/>
    </source>
</evidence>
<evidence type="ECO:0000313" key="4">
    <source>
        <dbReference type="Proteomes" id="UP001224775"/>
    </source>
</evidence>
<comment type="caution">
    <text evidence="3">The sequence shown here is derived from an EMBL/GenBank/DDBJ whole genome shotgun (WGS) entry which is preliminary data.</text>
</comment>
<dbReference type="Proteomes" id="UP001224775">
    <property type="component" value="Unassembled WGS sequence"/>
</dbReference>
<feature type="domain" description="DUF6816" evidence="2">
    <location>
        <begin position="85"/>
        <end position="283"/>
    </location>
</feature>
<proteinExistence type="predicted"/>
<keyword evidence="1" id="KW-0732">Signal</keyword>
<gene>
    <name evidence="3" type="ORF">QTG54_012025</name>
</gene>
<evidence type="ECO:0000259" key="2">
    <source>
        <dbReference type="Pfam" id="PF20670"/>
    </source>
</evidence>
<evidence type="ECO:0000313" key="3">
    <source>
        <dbReference type="EMBL" id="KAK1737158.1"/>
    </source>
</evidence>
<sequence length="310" mass="33677">MTMILSALLVSALLCNDGSTVSAYSFPSRVSKGKHDSINRRTALAQLALVSSTPCLLPANAAENILEARLQENSIAPPTYGMEASDTDIFYPQYFLGSWKAASSTVDIQAPCGFQLFAGGKAAFDSATQKEVIEKDVLQYKARFITQSRGDDASSSYIAADREFNTKEIAKAAMGGYSVLDVPIATPNRFSCVLGPPDGSNLICVDIITIGRKSESLSDDKFACSEVVRQIVSPARRNNPNGAPVPPLSVKEIETISVYSKLDNDKIQCRQRTATYLVPSQTNPLAFKKWQMSEGKSVDVRCYDVIYSRA</sequence>
<dbReference type="AlphaFoldDB" id="A0AAD9D920"/>
<organism evidence="3 4">
    <name type="scientific">Skeletonema marinoi</name>
    <dbReference type="NCBI Taxonomy" id="267567"/>
    <lineage>
        <taxon>Eukaryota</taxon>
        <taxon>Sar</taxon>
        <taxon>Stramenopiles</taxon>
        <taxon>Ochrophyta</taxon>
        <taxon>Bacillariophyta</taxon>
        <taxon>Coscinodiscophyceae</taxon>
        <taxon>Thalassiosirophycidae</taxon>
        <taxon>Thalassiosirales</taxon>
        <taxon>Skeletonemataceae</taxon>
        <taxon>Skeletonema</taxon>
        <taxon>Skeletonema marinoi-dohrnii complex</taxon>
    </lineage>
</organism>
<dbReference type="EMBL" id="JATAAI010000026">
    <property type="protein sequence ID" value="KAK1737158.1"/>
    <property type="molecule type" value="Genomic_DNA"/>
</dbReference>
<accession>A0AAD9D920</accession>
<name>A0AAD9D920_9STRA</name>
<dbReference type="Pfam" id="PF20670">
    <property type="entry name" value="DUF6816"/>
    <property type="match status" value="1"/>
</dbReference>
<keyword evidence="4" id="KW-1185">Reference proteome</keyword>
<feature type="signal peptide" evidence="1">
    <location>
        <begin position="1"/>
        <end position="23"/>
    </location>
</feature>
<reference evidence="3" key="1">
    <citation type="submission" date="2023-06" db="EMBL/GenBank/DDBJ databases">
        <title>Survivors Of The Sea: Transcriptome response of Skeletonema marinoi to long-term dormancy.</title>
        <authorList>
            <person name="Pinder M.I.M."/>
            <person name="Kourtchenko O."/>
            <person name="Robertson E.K."/>
            <person name="Larsson T."/>
            <person name="Maumus F."/>
            <person name="Osuna-Cruz C.M."/>
            <person name="Vancaester E."/>
            <person name="Stenow R."/>
            <person name="Vandepoele K."/>
            <person name="Ploug H."/>
            <person name="Bruchert V."/>
            <person name="Godhe A."/>
            <person name="Topel M."/>
        </authorList>
    </citation>
    <scope>NUCLEOTIDE SEQUENCE</scope>
    <source>
        <strain evidence="3">R05AC</strain>
    </source>
</reference>
<feature type="chain" id="PRO_5042166101" description="DUF6816 domain-containing protein" evidence="1">
    <location>
        <begin position="24"/>
        <end position="310"/>
    </location>
</feature>
<protein>
    <recommendedName>
        <fullName evidence="2">DUF6816 domain-containing protein</fullName>
    </recommendedName>
</protein>
<dbReference type="InterPro" id="IPR049213">
    <property type="entry name" value="DUF6816"/>
</dbReference>